<dbReference type="Gene3D" id="3.30.420.40">
    <property type="match status" value="1"/>
</dbReference>
<evidence type="ECO:0008006" key="3">
    <source>
        <dbReference type="Google" id="ProtNLM"/>
    </source>
</evidence>
<comment type="caution">
    <text evidence="1">The sequence shown here is derived from an EMBL/GenBank/DDBJ whole genome shotgun (WGS) entry which is preliminary data.</text>
</comment>
<dbReference type="EMBL" id="PCRP01000044">
    <property type="protein sequence ID" value="PIP23548.1"/>
    <property type="molecule type" value="Genomic_DNA"/>
</dbReference>
<reference evidence="1 2" key="1">
    <citation type="submission" date="2017-09" db="EMBL/GenBank/DDBJ databases">
        <title>Depth-based differentiation of microbial function through sediment-hosted aquifers and enrichment of novel symbionts in the deep terrestrial subsurface.</title>
        <authorList>
            <person name="Probst A.J."/>
            <person name="Ladd B."/>
            <person name="Jarett J.K."/>
            <person name="Geller-Mcgrath D.E."/>
            <person name="Sieber C.M."/>
            <person name="Emerson J.B."/>
            <person name="Anantharaman K."/>
            <person name="Thomas B.C."/>
            <person name="Malmstrom R."/>
            <person name="Stieglmeier M."/>
            <person name="Klingl A."/>
            <person name="Woyke T."/>
            <person name="Ryan C.M."/>
            <person name="Banfield J.F."/>
        </authorList>
    </citation>
    <scope>NUCLEOTIDE SEQUENCE [LARGE SCALE GENOMIC DNA]</scope>
    <source>
        <strain evidence="1">CG23_combo_of_CG06-09_8_20_14_all_38_19</strain>
    </source>
</reference>
<accession>A0A2G9YWD7</accession>
<protein>
    <recommendedName>
        <fullName evidence="3">SHS2 domain-containing protein</fullName>
    </recommendedName>
</protein>
<proteinExistence type="predicted"/>
<gene>
    <name evidence="1" type="ORF">COX36_02745</name>
</gene>
<evidence type="ECO:0000313" key="2">
    <source>
        <dbReference type="Proteomes" id="UP000230273"/>
    </source>
</evidence>
<dbReference type="InterPro" id="IPR043129">
    <property type="entry name" value="ATPase_NBD"/>
</dbReference>
<sequence length="387" mass="44492">MVLIPGFKKKNGECFLSLGIGNESVKALFFKKEKGEIVVLGNYYEYLDEFGQSENRDFETNLIKKAIISVITKAQGQIKIKPRSVLIELPANIIKARIVSVDYQRENFQKIISEKEETDIYHTVFKEIKKKAFEEFAQKTGILAEDFQFITLDNLEAKIDGYEIQKIQRFSGKELSFKFLVTFLPKKYLEEVEKIAKSLKFKNLKFFHEVQGLKYYAKIEKLTGIFINIGGDLTKIFLVKNGRLEMVKEFEIAGSLFSSALSESLGITNDRARILKEDYSNKTLSEEVRRKIREILSPYAQKWFSALKAELKADNSLLPHNFFLFGGGSQLPEIEDIIENGEWKDIAFISQPEVKIILPKDLKNIQDKTQGLNSPREVSLLLLCYYA</sequence>
<evidence type="ECO:0000313" key="1">
    <source>
        <dbReference type="EMBL" id="PIP23548.1"/>
    </source>
</evidence>
<dbReference type="SUPFAM" id="SSF53067">
    <property type="entry name" value="Actin-like ATPase domain"/>
    <property type="match status" value="1"/>
</dbReference>
<name>A0A2G9YWD7_9BACT</name>
<dbReference type="Proteomes" id="UP000230273">
    <property type="component" value="Unassembled WGS sequence"/>
</dbReference>
<dbReference type="AlphaFoldDB" id="A0A2G9YWD7"/>
<dbReference type="InterPro" id="IPR050696">
    <property type="entry name" value="FtsA/MreB"/>
</dbReference>
<organism evidence="1 2">
    <name type="scientific">Candidatus Nealsonbacteria bacterium CG23_combo_of_CG06-09_8_20_14_all_38_19</name>
    <dbReference type="NCBI Taxonomy" id="1974721"/>
    <lineage>
        <taxon>Bacteria</taxon>
        <taxon>Candidatus Nealsoniibacteriota</taxon>
    </lineage>
</organism>
<dbReference type="PANTHER" id="PTHR32432">
    <property type="entry name" value="CELL DIVISION PROTEIN FTSA-RELATED"/>
    <property type="match status" value="1"/>
</dbReference>